<name>A0ABR2BUG0_9ROSI</name>
<organism evidence="2 3">
    <name type="scientific">Hibiscus sabdariffa</name>
    <name type="common">roselle</name>
    <dbReference type="NCBI Taxonomy" id="183260"/>
    <lineage>
        <taxon>Eukaryota</taxon>
        <taxon>Viridiplantae</taxon>
        <taxon>Streptophyta</taxon>
        <taxon>Embryophyta</taxon>
        <taxon>Tracheophyta</taxon>
        <taxon>Spermatophyta</taxon>
        <taxon>Magnoliopsida</taxon>
        <taxon>eudicotyledons</taxon>
        <taxon>Gunneridae</taxon>
        <taxon>Pentapetalae</taxon>
        <taxon>rosids</taxon>
        <taxon>malvids</taxon>
        <taxon>Malvales</taxon>
        <taxon>Malvaceae</taxon>
        <taxon>Malvoideae</taxon>
        <taxon>Hibiscus</taxon>
    </lineage>
</organism>
<evidence type="ECO:0000313" key="3">
    <source>
        <dbReference type="Proteomes" id="UP001472677"/>
    </source>
</evidence>
<accession>A0ABR2BUG0</accession>
<dbReference type="Gene3D" id="2.10.25.10">
    <property type="entry name" value="Laminin"/>
    <property type="match status" value="1"/>
</dbReference>
<feature type="chain" id="PRO_5045948517" evidence="1">
    <location>
        <begin position="25"/>
        <end position="180"/>
    </location>
</feature>
<dbReference type="PANTHER" id="PTHR33881:SF10">
    <property type="entry name" value="SLIT HOMOLOG 2 PROTEIN-LIKE"/>
    <property type="match status" value="1"/>
</dbReference>
<proteinExistence type="predicted"/>
<feature type="signal peptide" evidence="1">
    <location>
        <begin position="1"/>
        <end position="24"/>
    </location>
</feature>
<dbReference type="PANTHER" id="PTHR33881">
    <property type="entry name" value="NEUROGENIC LOCUS NOTCH-LIKE PROTEIN"/>
    <property type="match status" value="1"/>
</dbReference>
<evidence type="ECO:0000256" key="1">
    <source>
        <dbReference type="SAM" id="SignalP"/>
    </source>
</evidence>
<keyword evidence="3" id="KW-1185">Reference proteome</keyword>
<keyword evidence="1" id="KW-0732">Signal</keyword>
<dbReference type="Proteomes" id="UP001472677">
    <property type="component" value="Unassembled WGS sequence"/>
</dbReference>
<protein>
    <submittedName>
        <fullName evidence="2">Uncharacterized protein</fullName>
    </submittedName>
</protein>
<comment type="caution">
    <text evidence="2">The sequence shown here is derived from an EMBL/GenBank/DDBJ whole genome shotgun (WGS) entry which is preliminary data.</text>
</comment>
<evidence type="ECO:0000313" key="2">
    <source>
        <dbReference type="EMBL" id="KAK8510771.1"/>
    </source>
</evidence>
<reference evidence="2 3" key="1">
    <citation type="journal article" date="2024" name="G3 (Bethesda)">
        <title>Genome assembly of Hibiscus sabdariffa L. provides insights into metabolisms of medicinal natural products.</title>
        <authorList>
            <person name="Kim T."/>
        </authorList>
    </citation>
    <scope>NUCLEOTIDE SEQUENCE [LARGE SCALE GENOMIC DNA]</scope>
    <source>
        <strain evidence="2">TK-2024</strain>
        <tissue evidence="2">Old leaves</tissue>
    </source>
</reference>
<gene>
    <name evidence="2" type="ORF">V6N12_009613</name>
</gene>
<sequence>MASYKILAFAALFLILLPIAVNRAFDDLSPALAPFYESLCDHVECGRGTCRPDIRYPLSYICDCDPGWTRTRDGRDDNDDNLRFLPCVIPNCTLNYSCQPAPPPLAIGLTVEKEPATKQIHTRMHANADLGTLGSDCSRLGITVGDQQATPNGGKANIFLPGKLHWVAILVMSMAMVLWK</sequence>
<dbReference type="EMBL" id="JBBPBM010000081">
    <property type="protein sequence ID" value="KAK8510771.1"/>
    <property type="molecule type" value="Genomic_DNA"/>
</dbReference>